<dbReference type="RefSeq" id="XP_069212842.1">
    <property type="nucleotide sequence ID" value="XM_069349298.1"/>
</dbReference>
<comment type="caution">
    <text evidence="10">The sequence shown here is derived from an EMBL/GenBank/DDBJ whole genome shotgun (WGS) entry which is preliminary data.</text>
</comment>
<keyword evidence="5" id="KW-0813">Transport</keyword>
<keyword evidence="11" id="KW-1185">Reference proteome</keyword>
<evidence type="ECO:0000256" key="5">
    <source>
        <dbReference type="ARBA" id="ARBA00022448"/>
    </source>
</evidence>
<dbReference type="InterPro" id="IPR033917">
    <property type="entry name" value="ML_PG-PI_TP"/>
</dbReference>
<evidence type="ECO:0000256" key="3">
    <source>
        <dbReference type="ARBA" id="ARBA00011245"/>
    </source>
</evidence>
<evidence type="ECO:0000313" key="11">
    <source>
        <dbReference type="Proteomes" id="UP001565368"/>
    </source>
</evidence>
<dbReference type="InterPro" id="IPR036846">
    <property type="entry name" value="GM2-AP_sf"/>
</dbReference>
<evidence type="ECO:0000259" key="9">
    <source>
        <dbReference type="SMART" id="SM00737"/>
    </source>
</evidence>
<proteinExistence type="inferred from homology"/>
<dbReference type="SMART" id="SM00737">
    <property type="entry name" value="ML"/>
    <property type="match status" value="1"/>
</dbReference>
<dbReference type="Pfam" id="PF02221">
    <property type="entry name" value="E1_DerP2_DerF2"/>
    <property type="match status" value="1"/>
</dbReference>
<evidence type="ECO:0000256" key="2">
    <source>
        <dbReference type="ARBA" id="ARBA00006370"/>
    </source>
</evidence>
<keyword evidence="7" id="KW-0445">Lipid transport</keyword>
<evidence type="ECO:0000256" key="4">
    <source>
        <dbReference type="ARBA" id="ARBA00016056"/>
    </source>
</evidence>
<dbReference type="PANTHER" id="PTHR11306:SF0">
    <property type="entry name" value="PHOSPHATIDYLGLYCEROL_PHOSPHATIDYLINOSITOL TRANSFER PROTEIN"/>
    <property type="match status" value="1"/>
</dbReference>
<dbReference type="CDD" id="cd00917">
    <property type="entry name" value="PG-PI_TP"/>
    <property type="match status" value="1"/>
</dbReference>
<evidence type="ECO:0000256" key="6">
    <source>
        <dbReference type="ARBA" id="ARBA00022729"/>
    </source>
</evidence>
<dbReference type="InterPro" id="IPR014756">
    <property type="entry name" value="Ig_E-set"/>
</dbReference>
<protein>
    <recommendedName>
        <fullName evidence="4">Phosphatidylglycerol/phosphatidylinositol transfer protein</fullName>
    </recommendedName>
</protein>
<sequence length="180" mass="19028">MHLAPLLSLAALASARFVTPDPFAGADLAAGVAARGLKANDGDVHAAASWRWSDCGLPSDAITIESISVSPDPPKPGENLTVTVQATANDLVEEGAYADVTVKLGLIKLLQKRFDVCEEARNANASVQCPVQPGEYTVVQTVALPEEIPKAKFVVNIRGYTVDDDDLACLDLVVDFVEPE</sequence>
<dbReference type="Proteomes" id="UP001565368">
    <property type="component" value="Unassembled WGS sequence"/>
</dbReference>
<dbReference type="GeneID" id="95981690"/>
<dbReference type="PANTHER" id="PTHR11306">
    <property type="entry name" value="NIEMANN PICK TYPE C2 PROTEIN NPC2-RELATED"/>
    <property type="match status" value="1"/>
</dbReference>
<name>A0ABR3QDV8_9TREE</name>
<comment type="similarity">
    <text evidence="2">Belongs to the NPC2 family.</text>
</comment>
<accession>A0ABR3QDV8</accession>
<dbReference type="InterPro" id="IPR039670">
    <property type="entry name" value="NPC2-like"/>
</dbReference>
<evidence type="ECO:0000313" key="10">
    <source>
        <dbReference type="EMBL" id="KAL1412898.1"/>
    </source>
</evidence>
<comment type="subunit">
    <text evidence="3">Monomer.</text>
</comment>
<feature type="chain" id="PRO_5045359390" description="Phosphatidylglycerol/phosphatidylinositol transfer protein" evidence="8">
    <location>
        <begin position="16"/>
        <end position="180"/>
    </location>
</feature>
<keyword evidence="6 8" id="KW-0732">Signal</keyword>
<organism evidence="10 11">
    <name type="scientific">Vanrija albida</name>
    <dbReference type="NCBI Taxonomy" id="181172"/>
    <lineage>
        <taxon>Eukaryota</taxon>
        <taxon>Fungi</taxon>
        <taxon>Dikarya</taxon>
        <taxon>Basidiomycota</taxon>
        <taxon>Agaricomycotina</taxon>
        <taxon>Tremellomycetes</taxon>
        <taxon>Trichosporonales</taxon>
        <taxon>Trichosporonaceae</taxon>
        <taxon>Vanrija</taxon>
    </lineage>
</organism>
<feature type="signal peptide" evidence="8">
    <location>
        <begin position="1"/>
        <end position="15"/>
    </location>
</feature>
<evidence type="ECO:0000256" key="7">
    <source>
        <dbReference type="ARBA" id="ARBA00023055"/>
    </source>
</evidence>
<evidence type="ECO:0000256" key="8">
    <source>
        <dbReference type="SAM" id="SignalP"/>
    </source>
</evidence>
<dbReference type="Gene3D" id="2.70.220.10">
    <property type="entry name" value="Ganglioside GM2 activator"/>
    <property type="match status" value="2"/>
</dbReference>
<dbReference type="EMBL" id="JBBXJM010000001">
    <property type="protein sequence ID" value="KAL1412898.1"/>
    <property type="molecule type" value="Genomic_DNA"/>
</dbReference>
<evidence type="ECO:0000256" key="1">
    <source>
        <dbReference type="ARBA" id="ARBA00002053"/>
    </source>
</evidence>
<dbReference type="InterPro" id="IPR003172">
    <property type="entry name" value="ML_dom"/>
</dbReference>
<comment type="function">
    <text evidence="1">Catalyzes the intermembrane transfer of phosphatidylglycerol and phosphatidylinositol.</text>
</comment>
<gene>
    <name evidence="10" type="primary">NPC2</name>
    <name evidence="10" type="ORF">Q8F55_000647</name>
</gene>
<feature type="domain" description="MD-2-related lipid-recognition" evidence="9">
    <location>
        <begin position="52"/>
        <end position="174"/>
    </location>
</feature>
<reference evidence="10 11" key="1">
    <citation type="submission" date="2023-08" db="EMBL/GenBank/DDBJ databases">
        <title>Annotated Genome Sequence of Vanrija albida AlHP1.</title>
        <authorList>
            <person name="Herzog R."/>
        </authorList>
    </citation>
    <scope>NUCLEOTIDE SEQUENCE [LARGE SCALE GENOMIC DNA]</scope>
    <source>
        <strain evidence="10 11">AlHP1</strain>
    </source>
</reference>
<dbReference type="SUPFAM" id="SSF81296">
    <property type="entry name" value="E set domains"/>
    <property type="match status" value="1"/>
</dbReference>